<dbReference type="Proteomes" id="UP000318995">
    <property type="component" value="Unassembled WGS sequence"/>
</dbReference>
<dbReference type="PRINTS" id="PR00138">
    <property type="entry name" value="MATRIXIN"/>
</dbReference>
<dbReference type="InterPro" id="IPR006026">
    <property type="entry name" value="Peptidase_Metallo"/>
</dbReference>
<evidence type="ECO:0000256" key="5">
    <source>
        <dbReference type="ARBA" id="ARBA00022729"/>
    </source>
</evidence>
<dbReference type="PANTHER" id="PTHR10201:SF291">
    <property type="entry name" value="MATRIX METALLOPROTEINASE 1, ISOFORM C-RELATED"/>
    <property type="match status" value="1"/>
</dbReference>
<dbReference type="Gene3D" id="2.60.120.380">
    <property type="match status" value="1"/>
</dbReference>
<keyword evidence="12" id="KW-1185">Reference proteome</keyword>
<evidence type="ECO:0000256" key="8">
    <source>
        <dbReference type="ARBA" id="ARBA00023049"/>
    </source>
</evidence>
<proteinExistence type="inferred from homology"/>
<evidence type="ECO:0000313" key="12">
    <source>
        <dbReference type="Proteomes" id="UP000318995"/>
    </source>
</evidence>
<dbReference type="GO" id="GO:0031012">
    <property type="term" value="C:extracellular matrix"/>
    <property type="evidence" value="ECO:0007669"/>
    <property type="project" value="InterPro"/>
</dbReference>
<dbReference type="GO" id="GO:0006508">
    <property type="term" value="P:proteolysis"/>
    <property type="evidence" value="ECO:0007669"/>
    <property type="project" value="UniProtKB-KW"/>
</dbReference>
<dbReference type="GO" id="GO:0000272">
    <property type="term" value="P:polysaccharide catabolic process"/>
    <property type="evidence" value="ECO:0007669"/>
    <property type="project" value="InterPro"/>
</dbReference>
<feature type="signal peptide" evidence="9">
    <location>
        <begin position="1"/>
        <end position="23"/>
    </location>
</feature>
<dbReference type="InterPro" id="IPR036439">
    <property type="entry name" value="Dockerin_dom_sf"/>
</dbReference>
<evidence type="ECO:0000256" key="3">
    <source>
        <dbReference type="ARBA" id="ARBA00022670"/>
    </source>
</evidence>
<evidence type="ECO:0000259" key="10">
    <source>
        <dbReference type="SMART" id="SM00235"/>
    </source>
</evidence>
<dbReference type="GO" id="GO:0030198">
    <property type="term" value="P:extracellular matrix organization"/>
    <property type="evidence" value="ECO:0007669"/>
    <property type="project" value="TreeGrafter"/>
</dbReference>
<organism evidence="11 12">
    <name type="scientific">Botrimarina hoheduenensis</name>
    <dbReference type="NCBI Taxonomy" id="2528000"/>
    <lineage>
        <taxon>Bacteria</taxon>
        <taxon>Pseudomonadati</taxon>
        <taxon>Planctomycetota</taxon>
        <taxon>Planctomycetia</taxon>
        <taxon>Pirellulales</taxon>
        <taxon>Lacipirellulaceae</taxon>
        <taxon>Botrimarina</taxon>
    </lineage>
</organism>
<dbReference type="GO" id="GO:0004222">
    <property type="term" value="F:metalloendopeptidase activity"/>
    <property type="evidence" value="ECO:0007669"/>
    <property type="project" value="InterPro"/>
</dbReference>
<evidence type="ECO:0000256" key="6">
    <source>
        <dbReference type="ARBA" id="ARBA00022801"/>
    </source>
</evidence>
<dbReference type="PANTHER" id="PTHR10201">
    <property type="entry name" value="MATRIX METALLOPROTEINASE"/>
    <property type="match status" value="1"/>
</dbReference>
<dbReference type="GO" id="GO:0008270">
    <property type="term" value="F:zinc ion binding"/>
    <property type="evidence" value="ECO:0007669"/>
    <property type="project" value="InterPro"/>
</dbReference>
<keyword evidence="6" id="KW-0378">Hydrolase</keyword>
<dbReference type="RefSeq" id="WP_146572253.1">
    <property type="nucleotide sequence ID" value="NZ_SJPH01000002.1"/>
</dbReference>
<keyword evidence="7" id="KW-0862">Zinc</keyword>
<keyword evidence="4" id="KW-0479">Metal-binding</keyword>
<dbReference type="InterPro" id="IPR021190">
    <property type="entry name" value="Pept_M10A"/>
</dbReference>
<dbReference type="Gene3D" id="3.40.390.10">
    <property type="entry name" value="Collagenase (Catalytic Domain)"/>
    <property type="match status" value="1"/>
</dbReference>
<evidence type="ECO:0000313" key="11">
    <source>
        <dbReference type="EMBL" id="TWT47553.1"/>
    </source>
</evidence>
<dbReference type="InterPro" id="IPR007280">
    <property type="entry name" value="Peptidase_C_arc/bac"/>
</dbReference>
<dbReference type="Gene3D" id="1.10.1330.10">
    <property type="entry name" value="Dockerin domain"/>
    <property type="match status" value="1"/>
</dbReference>
<dbReference type="GO" id="GO:0005615">
    <property type="term" value="C:extracellular space"/>
    <property type="evidence" value="ECO:0007669"/>
    <property type="project" value="TreeGrafter"/>
</dbReference>
<sequence length="482" mass="51256" precursor="true">MPKLSLRLLTVLFSLGLLESAAAYNNNDRWLFTATDGLTGSTGEPITLTWGIVGDGTMIANVQPGINQPSNLIASLDAWYGGGGASFSERPWFSLLQSSFDRWSETSGVRFVYEPNDDGATHSVLQGQLGVRADIRLAGTMIDASDFTLGTAAYALQPDNGDIVLDTIDAGYFGNPAGVSVRLRNTLTHEIGHALGLGHLNSTSSIILMEPQPTTDVDGPQQDDIRGAQFLYGDPLEKDGGNDSLATATPLGLLPFDTPISVGQDADSSQTVLPTEVDFLSIHNSSDNDFYRFTTTRSSEVQLTLTPVGAFYNQRIASSGPFTAINAAQAGDLSLALYSGDQQIAESSAGGLGQAEAITFALPSAGDYTIQLSGVTTTTQLYRLDVTLIDTSVEGDFNNDGFVDVADYTVWRDTLDSTADLRADADIDGIVDQDDYFRWAIAFFLAGSSVAVPEPASLLIACVSLTFMAGKRSRHGCRGPHS</sequence>
<feature type="chain" id="PRO_5022671619" evidence="9">
    <location>
        <begin position="24"/>
        <end position="482"/>
    </location>
</feature>
<evidence type="ECO:0000256" key="9">
    <source>
        <dbReference type="SAM" id="SignalP"/>
    </source>
</evidence>
<dbReference type="InterPro" id="IPR001818">
    <property type="entry name" value="Pept_M10_metallopeptidase"/>
</dbReference>
<dbReference type="OrthoDB" id="252952at2"/>
<keyword evidence="5 9" id="KW-0732">Signal</keyword>
<dbReference type="AlphaFoldDB" id="A0A5C5WBD6"/>
<dbReference type="Pfam" id="PF04151">
    <property type="entry name" value="PPC"/>
    <property type="match status" value="1"/>
</dbReference>
<dbReference type="InterPro" id="IPR024079">
    <property type="entry name" value="MetalloPept_cat_dom_sf"/>
</dbReference>
<dbReference type="GO" id="GO:0030574">
    <property type="term" value="P:collagen catabolic process"/>
    <property type="evidence" value="ECO:0007669"/>
    <property type="project" value="TreeGrafter"/>
</dbReference>
<dbReference type="SMART" id="SM00235">
    <property type="entry name" value="ZnMc"/>
    <property type="match status" value="1"/>
</dbReference>
<comment type="caution">
    <text evidence="11">The sequence shown here is derived from an EMBL/GenBank/DDBJ whole genome shotgun (WGS) entry which is preliminary data.</text>
</comment>
<keyword evidence="8" id="KW-0482">Metalloprotease</keyword>
<dbReference type="Pfam" id="PF00413">
    <property type="entry name" value="Peptidase_M10"/>
    <property type="match status" value="1"/>
</dbReference>
<evidence type="ECO:0000256" key="4">
    <source>
        <dbReference type="ARBA" id="ARBA00022723"/>
    </source>
</evidence>
<accession>A0A5C5WBD6</accession>
<protein>
    <submittedName>
        <fullName evidence="11">Matrixin</fullName>
    </submittedName>
</protein>
<gene>
    <name evidence="11" type="ORF">Pla111_11680</name>
</gene>
<evidence type="ECO:0000256" key="1">
    <source>
        <dbReference type="ARBA" id="ARBA00001947"/>
    </source>
</evidence>
<evidence type="ECO:0000256" key="2">
    <source>
        <dbReference type="ARBA" id="ARBA00010370"/>
    </source>
</evidence>
<dbReference type="SUPFAM" id="SSF55486">
    <property type="entry name" value="Metalloproteases ('zincins'), catalytic domain"/>
    <property type="match status" value="1"/>
</dbReference>
<evidence type="ECO:0000256" key="7">
    <source>
        <dbReference type="ARBA" id="ARBA00022833"/>
    </source>
</evidence>
<reference evidence="11 12" key="1">
    <citation type="submission" date="2019-02" db="EMBL/GenBank/DDBJ databases">
        <title>Deep-cultivation of Planctomycetes and their phenomic and genomic characterization uncovers novel biology.</title>
        <authorList>
            <person name="Wiegand S."/>
            <person name="Jogler M."/>
            <person name="Boedeker C."/>
            <person name="Pinto D."/>
            <person name="Vollmers J."/>
            <person name="Rivas-Marin E."/>
            <person name="Kohn T."/>
            <person name="Peeters S.H."/>
            <person name="Heuer A."/>
            <person name="Rast P."/>
            <person name="Oberbeckmann S."/>
            <person name="Bunk B."/>
            <person name="Jeske O."/>
            <person name="Meyerdierks A."/>
            <person name="Storesund J.E."/>
            <person name="Kallscheuer N."/>
            <person name="Luecker S."/>
            <person name="Lage O.M."/>
            <person name="Pohl T."/>
            <person name="Merkel B.J."/>
            <person name="Hornburger P."/>
            <person name="Mueller R.-W."/>
            <person name="Bruemmer F."/>
            <person name="Labrenz M."/>
            <person name="Spormann A.M."/>
            <person name="Op Den Camp H."/>
            <person name="Overmann J."/>
            <person name="Amann R."/>
            <person name="Jetten M.S.M."/>
            <person name="Mascher T."/>
            <person name="Medema M.H."/>
            <person name="Devos D.P."/>
            <person name="Kaster A.-K."/>
            <person name="Ovreas L."/>
            <person name="Rohde M."/>
            <person name="Galperin M.Y."/>
            <person name="Jogler C."/>
        </authorList>
    </citation>
    <scope>NUCLEOTIDE SEQUENCE [LARGE SCALE GENOMIC DNA]</scope>
    <source>
        <strain evidence="11 12">Pla111</strain>
    </source>
</reference>
<dbReference type="PROSITE" id="PS00018">
    <property type="entry name" value="EF_HAND_1"/>
    <property type="match status" value="1"/>
</dbReference>
<dbReference type="InterPro" id="IPR018247">
    <property type="entry name" value="EF_Hand_1_Ca_BS"/>
</dbReference>
<dbReference type="EMBL" id="SJPH01000002">
    <property type="protein sequence ID" value="TWT47553.1"/>
    <property type="molecule type" value="Genomic_DNA"/>
</dbReference>
<name>A0A5C5WBD6_9BACT</name>
<feature type="domain" description="Peptidase metallopeptidase" evidence="10">
    <location>
        <begin position="69"/>
        <end position="234"/>
    </location>
</feature>
<comment type="cofactor">
    <cofactor evidence="1">
        <name>Zn(2+)</name>
        <dbReference type="ChEBI" id="CHEBI:29105"/>
    </cofactor>
</comment>
<comment type="similarity">
    <text evidence="2">Belongs to the peptidase M10A family.</text>
</comment>
<keyword evidence="3" id="KW-0645">Protease</keyword>